<dbReference type="HOGENOM" id="CLU_1121626_0_0_1"/>
<feature type="region of interest" description="Disordered" evidence="1">
    <location>
        <begin position="61"/>
        <end position="138"/>
    </location>
</feature>
<feature type="region of interest" description="Disordered" evidence="1">
    <location>
        <begin position="1"/>
        <end position="24"/>
    </location>
</feature>
<organism evidence="2 3">
    <name type="scientific">Oryza sativa subsp. indica</name>
    <name type="common">Rice</name>
    <dbReference type="NCBI Taxonomy" id="39946"/>
    <lineage>
        <taxon>Eukaryota</taxon>
        <taxon>Viridiplantae</taxon>
        <taxon>Streptophyta</taxon>
        <taxon>Embryophyta</taxon>
        <taxon>Tracheophyta</taxon>
        <taxon>Spermatophyta</taxon>
        <taxon>Magnoliopsida</taxon>
        <taxon>Liliopsida</taxon>
        <taxon>Poales</taxon>
        <taxon>Poaceae</taxon>
        <taxon>BOP clade</taxon>
        <taxon>Oryzoideae</taxon>
        <taxon>Oryzeae</taxon>
        <taxon>Oryzinae</taxon>
        <taxon>Oryza</taxon>
        <taxon>Oryza sativa</taxon>
    </lineage>
</organism>
<name>B8BCK6_ORYSI</name>
<dbReference type="EMBL" id="CM000134">
    <property type="protein sequence ID" value="EEC84698.1"/>
    <property type="molecule type" value="Genomic_DNA"/>
</dbReference>
<feature type="region of interest" description="Disordered" evidence="1">
    <location>
        <begin position="153"/>
        <end position="228"/>
    </location>
</feature>
<keyword evidence="3" id="KW-1185">Reference proteome</keyword>
<feature type="compositionally biased region" description="Basic and acidic residues" evidence="1">
    <location>
        <begin position="61"/>
        <end position="76"/>
    </location>
</feature>
<feature type="compositionally biased region" description="Basic residues" evidence="1">
    <location>
        <begin position="1"/>
        <end position="10"/>
    </location>
</feature>
<sequence>MLAPLRRRRCVGGQSSHKSPCGAASCPPLRVVTSAFPMASRHLHAANLLVRHLSPPHLREEAKLQRGGGEEGEKLAAARSPGRCHNTGDRLPARRRPSRHGRPSPWARTASSLHAADHNPGDHLPGHRRPSRRAIGIPVSPSTSALHAAGLLRLDPPAGTPDLPKRGLDQSPPTSELADDDHHLESSLRLGSAPSHRARERRQGALPPPSLRQPSFAGWPLGQRRGGGEEEKWLAAALAWSPPVPPWG</sequence>
<accession>B8BCK6</accession>
<evidence type="ECO:0000313" key="3">
    <source>
        <dbReference type="Proteomes" id="UP000007015"/>
    </source>
</evidence>
<protein>
    <submittedName>
        <fullName evidence="2">Uncharacterized protein</fullName>
    </submittedName>
</protein>
<dbReference type="Proteomes" id="UP000007015">
    <property type="component" value="Chromosome 9"/>
</dbReference>
<evidence type="ECO:0000313" key="2">
    <source>
        <dbReference type="EMBL" id="EEC84698.1"/>
    </source>
</evidence>
<dbReference type="Gramene" id="BGIOSGA029641-TA">
    <property type="protein sequence ID" value="BGIOSGA029641-PA"/>
    <property type="gene ID" value="BGIOSGA029641"/>
</dbReference>
<feature type="compositionally biased region" description="Basic residues" evidence="1">
    <location>
        <begin position="93"/>
        <end position="102"/>
    </location>
</feature>
<dbReference type="AlphaFoldDB" id="B8BCK6"/>
<feature type="compositionally biased region" description="Basic and acidic residues" evidence="1">
    <location>
        <begin position="115"/>
        <end position="125"/>
    </location>
</feature>
<proteinExistence type="predicted"/>
<evidence type="ECO:0000256" key="1">
    <source>
        <dbReference type="SAM" id="MobiDB-lite"/>
    </source>
</evidence>
<gene>
    <name evidence="2" type="ORF">OsI_31632</name>
</gene>
<reference evidence="2 3" key="1">
    <citation type="journal article" date="2005" name="PLoS Biol.">
        <title>The genomes of Oryza sativa: a history of duplications.</title>
        <authorList>
            <person name="Yu J."/>
            <person name="Wang J."/>
            <person name="Lin W."/>
            <person name="Li S."/>
            <person name="Li H."/>
            <person name="Zhou J."/>
            <person name="Ni P."/>
            <person name="Dong W."/>
            <person name="Hu S."/>
            <person name="Zeng C."/>
            <person name="Zhang J."/>
            <person name="Zhang Y."/>
            <person name="Li R."/>
            <person name="Xu Z."/>
            <person name="Li S."/>
            <person name="Li X."/>
            <person name="Zheng H."/>
            <person name="Cong L."/>
            <person name="Lin L."/>
            <person name="Yin J."/>
            <person name="Geng J."/>
            <person name="Li G."/>
            <person name="Shi J."/>
            <person name="Liu J."/>
            <person name="Lv H."/>
            <person name="Li J."/>
            <person name="Wang J."/>
            <person name="Deng Y."/>
            <person name="Ran L."/>
            <person name="Shi X."/>
            <person name="Wang X."/>
            <person name="Wu Q."/>
            <person name="Li C."/>
            <person name="Ren X."/>
            <person name="Wang J."/>
            <person name="Wang X."/>
            <person name="Li D."/>
            <person name="Liu D."/>
            <person name="Zhang X."/>
            <person name="Ji Z."/>
            <person name="Zhao W."/>
            <person name="Sun Y."/>
            <person name="Zhang Z."/>
            <person name="Bao J."/>
            <person name="Han Y."/>
            <person name="Dong L."/>
            <person name="Ji J."/>
            <person name="Chen P."/>
            <person name="Wu S."/>
            <person name="Liu J."/>
            <person name="Xiao Y."/>
            <person name="Bu D."/>
            <person name="Tan J."/>
            <person name="Yang L."/>
            <person name="Ye C."/>
            <person name="Zhang J."/>
            <person name="Xu J."/>
            <person name="Zhou Y."/>
            <person name="Yu Y."/>
            <person name="Zhang B."/>
            <person name="Zhuang S."/>
            <person name="Wei H."/>
            <person name="Liu B."/>
            <person name="Lei M."/>
            <person name="Yu H."/>
            <person name="Li Y."/>
            <person name="Xu H."/>
            <person name="Wei S."/>
            <person name="He X."/>
            <person name="Fang L."/>
            <person name="Zhang Z."/>
            <person name="Zhang Y."/>
            <person name="Huang X."/>
            <person name="Su Z."/>
            <person name="Tong W."/>
            <person name="Li J."/>
            <person name="Tong Z."/>
            <person name="Li S."/>
            <person name="Ye J."/>
            <person name="Wang L."/>
            <person name="Fang L."/>
            <person name="Lei T."/>
            <person name="Chen C."/>
            <person name="Chen H."/>
            <person name="Xu Z."/>
            <person name="Li H."/>
            <person name="Huang H."/>
            <person name="Zhang F."/>
            <person name="Xu H."/>
            <person name="Li N."/>
            <person name="Zhao C."/>
            <person name="Li S."/>
            <person name="Dong L."/>
            <person name="Huang Y."/>
            <person name="Li L."/>
            <person name="Xi Y."/>
            <person name="Qi Q."/>
            <person name="Li W."/>
            <person name="Zhang B."/>
            <person name="Hu W."/>
            <person name="Zhang Y."/>
            <person name="Tian X."/>
            <person name="Jiao Y."/>
            <person name="Liang X."/>
            <person name="Jin J."/>
            <person name="Gao L."/>
            <person name="Zheng W."/>
            <person name="Hao B."/>
            <person name="Liu S."/>
            <person name="Wang W."/>
            <person name="Yuan L."/>
            <person name="Cao M."/>
            <person name="McDermott J."/>
            <person name="Samudrala R."/>
            <person name="Wang J."/>
            <person name="Wong G.K."/>
            <person name="Yang H."/>
        </authorList>
    </citation>
    <scope>NUCLEOTIDE SEQUENCE [LARGE SCALE GENOMIC DNA]</scope>
    <source>
        <strain evidence="3">cv. 93-11</strain>
    </source>
</reference>